<evidence type="ECO:0000256" key="9">
    <source>
        <dbReference type="ARBA" id="ARBA00023002"/>
    </source>
</evidence>
<comment type="similarity">
    <text evidence="4 14">Belongs to the cytochrome P450 family.</text>
</comment>
<keyword evidence="8" id="KW-0492">Microsome</keyword>
<sequence length="555" mass="63673">MLAGVLWGLGALVVLQVIWTLRNRRLLKLCNQIPGPSWFPVIGNFFSILACNFDFIKMVYVYRSRYGHIYRIWFGPLCYVGLSQAKDVETIMSSQKFIHKSRDYSLMHPWLGTGLLTSTGSKWQHRRRIITPTFHFRILDRFMDSFNRNSDIMLQSLAREDGKPAFDVHHYLSLCTLDIICECAMGTQVHAQLQSKESSYVKAVNSMCWLLYYRGVRPWLLLDFIFSRTANGKLFNNNLRALHAMSRDVITKRRQEYLEEKDRIRAAGLNGVVAKAVIRTDSGDLAAKVEAATWVTQEEDNVYGSRKRSAFLDHLLELAETENLSDDDIREEVDTIMFEGHDTTAACLSFAAYSLATNQHVQDKLHDELQRIFGDSDRDATFHDLAEMKYLERVIKETLRLYPSVPLFWRDIREEVTLGSGYTLPKGSTVALNMFMLGRNPDAFDDPELFDPDRFLAENWHGKHPFDYTPFSAGPRNCVGQKFAMLELKVVLSKLVRNYRLLPPPQRFSLDLAVEVVLKSRSGVMLRVERRHRKAAARPHAQPAFTSGMGPRSTA</sequence>
<keyword evidence="9 14" id="KW-0560">Oxidoreductase</keyword>
<dbReference type="AlphaFoldDB" id="A0A6P8YFE8"/>
<dbReference type="PANTHER" id="PTHR24291:SF189">
    <property type="entry name" value="CYTOCHROME P450 4C3-RELATED"/>
    <property type="match status" value="1"/>
</dbReference>
<feature type="binding site" description="axial binding residue" evidence="13">
    <location>
        <position position="478"/>
    </location>
    <ligand>
        <name>heme</name>
        <dbReference type="ChEBI" id="CHEBI:30413"/>
    </ligand>
    <ligandPart>
        <name>Fe</name>
        <dbReference type="ChEBI" id="CHEBI:18248"/>
    </ligandPart>
</feature>
<evidence type="ECO:0000256" key="2">
    <source>
        <dbReference type="ARBA" id="ARBA00004174"/>
    </source>
</evidence>
<dbReference type="GO" id="GO:0020037">
    <property type="term" value="F:heme binding"/>
    <property type="evidence" value="ECO:0007669"/>
    <property type="project" value="InterPro"/>
</dbReference>
<keyword evidence="6 13" id="KW-0479">Metal-binding</keyword>
<evidence type="ECO:0000256" key="15">
    <source>
        <dbReference type="SAM" id="MobiDB-lite"/>
    </source>
</evidence>
<reference evidence="17" key="1">
    <citation type="submission" date="2025-08" db="UniProtKB">
        <authorList>
            <consortium name="RefSeq"/>
        </authorList>
    </citation>
    <scope>IDENTIFICATION</scope>
    <source>
        <tissue evidence="17">Total insect</tissue>
    </source>
</reference>
<dbReference type="InParanoid" id="A0A6P8YFE8"/>
<dbReference type="InterPro" id="IPR036396">
    <property type="entry name" value="Cyt_P450_sf"/>
</dbReference>
<dbReference type="Gene3D" id="1.10.630.10">
    <property type="entry name" value="Cytochrome P450"/>
    <property type="match status" value="1"/>
</dbReference>
<dbReference type="RefSeq" id="XP_034235201.1">
    <property type="nucleotide sequence ID" value="XM_034379310.1"/>
</dbReference>
<dbReference type="GO" id="GO:0005506">
    <property type="term" value="F:iron ion binding"/>
    <property type="evidence" value="ECO:0007669"/>
    <property type="project" value="InterPro"/>
</dbReference>
<evidence type="ECO:0000256" key="12">
    <source>
        <dbReference type="ARBA" id="ARBA00023136"/>
    </source>
</evidence>
<keyword evidence="10 13" id="KW-0408">Iron</keyword>
<keyword evidence="7" id="KW-0256">Endoplasmic reticulum</keyword>
<evidence type="ECO:0000256" key="8">
    <source>
        <dbReference type="ARBA" id="ARBA00022848"/>
    </source>
</evidence>
<evidence type="ECO:0000313" key="17">
    <source>
        <dbReference type="RefSeq" id="XP_034235201.1"/>
    </source>
</evidence>
<comment type="cofactor">
    <cofactor evidence="1 13">
        <name>heme</name>
        <dbReference type="ChEBI" id="CHEBI:30413"/>
    </cofactor>
</comment>
<dbReference type="GO" id="GO:0005789">
    <property type="term" value="C:endoplasmic reticulum membrane"/>
    <property type="evidence" value="ECO:0007669"/>
    <property type="project" value="UniProtKB-SubCell"/>
</dbReference>
<dbReference type="InterPro" id="IPR002401">
    <property type="entry name" value="Cyt_P450_E_grp-I"/>
</dbReference>
<accession>A0A6P8YFE8</accession>
<evidence type="ECO:0000256" key="4">
    <source>
        <dbReference type="ARBA" id="ARBA00010617"/>
    </source>
</evidence>
<dbReference type="OrthoDB" id="1470350at2759"/>
<evidence type="ECO:0000256" key="6">
    <source>
        <dbReference type="ARBA" id="ARBA00022723"/>
    </source>
</evidence>
<protein>
    <submittedName>
        <fullName evidence="17">Cytochrome P450 4C1-like</fullName>
    </submittedName>
</protein>
<dbReference type="KEGG" id="tpal:117641732"/>
<dbReference type="PROSITE" id="PS00086">
    <property type="entry name" value="CYTOCHROME_P450"/>
    <property type="match status" value="1"/>
</dbReference>
<keyword evidence="5 13" id="KW-0349">Heme</keyword>
<dbReference type="InterPro" id="IPR017972">
    <property type="entry name" value="Cyt_P450_CS"/>
</dbReference>
<evidence type="ECO:0000256" key="3">
    <source>
        <dbReference type="ARBA" id="ARBA00004406"/>
    </source>
</evidence>
<keyword evidence="12" id="KW-0472">Membrane</keyword>
<comment type="subcellular location">
    <subcellularLocation>
        <location evidence="3">Endoplasmic reticulum membrane</location>
        <topology evidence="3">Peripheral membrane protein</topology>
    </subcellularLocation>
    <subcellularLocation>
        <location evidence="2">Microsome membrane</location>
        <topology evidence="2">Peripheral membrane protein</topology>
    </subcellularLocation>
</comment>
<dbReference type="SUPFAM" id="SSF48264">
    <property type="entry name" value="Cytochrome P450"/>
    <property type="match status" value="1"/>
</dbReference>
<dbReference type="InterPro" id="IPR050196">
    <property type="entry name" value="Cytochrome_P450_Monoox"/>
</dbReference>
<dbReference type="InterPro" id="IPR001128">
    <property type="entry name" value="Cyt_P450"/>
</dbReference>
<keyword evidence="11 14" id="KW-0503">Monooxygenase</keyword>
<dbReference type="CDD" id="cd20628">
    <property type="entry name" value="CYP4"/>
    <property type="match status" value="1"/>
</dbReference>
<evidence type="ECO:0000256" key="10">
    <source>
        <dbReference type="ARBA" id="ARBA00023004"/>
    </source>
</evidence>
<dbReference type="Pfam" id="PF00067">
    <property type="entry name" value="p450"/>
    <property type="match status" value="1"/>
</dbReference>
<evidence type="ECO:0000256" key="1">
    <source>
        <dbReference type="ARBA" id="ARBA00001971"/>
    </source>
</evidence>
<feature type="region of interest" description="Disordered" evidence="15">
    <location>
        <begin position="532"/>
        <end position="555"/>
    </location>
</feature>
<dbReference type="GeneID" id="117641732"/>
<dbReference type="PRINTS" id="PR00385">
    <property type="entry name" value="P450"/>
</dbReference>
<dbReference type="GO" id="GO:0004497">
    <property type="term" value="F:monooxygenase activity"/>
    <property type="evidence" value="ECO:0007669"/>
    <property type="project" value="UniProtKB-KW"/>
</dbReference>
<keyword evidence="16" id="KW-1185">Reference proteome</keyword>
<dbReference type="GO" id="GO:0016705">
    <property type="term" value="F:oxidoreductase activity, acting on paired donors, with incorporation or reduction of molecular oxygen"/>
    <property type="evidence" value="ECO:0007669"/>
    <property type="project" value="InterPro"/>
</dbReference>
<organism evidence="17">
    <name type="scientific">Thrips palmi</name>
    <name type="common">Melon thrips</name>
    <dbReference type="NCBI Taxonomy" id="161013"/>
    <lineage>
        <taxon>Eukaryota</taxon>
        <taxon>Metazoa</taxon>
        <taxon>Ecdysozoa</taxon>
        <taxon>Arthropoda</taxon>
        <taxon>Hexapoda</taxon>
        <taxon>Insecta</taxon>
        <taxon>Pterygota</taxon>
        <taxon>Neoptera</taxon>
        <taxon>Paraneoptera</taxon>
        <taxon>Thysanoptera</taxon>
        <taxon>Terebrantia</taxon>
        <taxon>Thripoidea</taxon>
        <taxon>Thripidae</taxon>
        <taxon>Thrips</taxon>
    </lineage>
</organism>
<evidence type="ECO:0000256" key="11">
    <source>
        <dbReference type="ARBA" id="ARBA00023033"/>
    </source>
</evidence>
<evidence type="ECO:0000313" key="16">
    <source>
        <dbReference type="Proteomes" id="UP000515158"/>
    </source>
</evidence>
<evidence type="ECO:0000256" key="14">
    <source>
        <dbReference type="RuleBase" id="RU000461"/>
    </source>
</evidence>
<dbReference type="PANTHER" id="PTHR24291">
    <property type="entry name" value="CYTOCHROME P450 FAMILY 4"/>
    <property type="match status" value="1"/>
</dbReference>
<name>A0A6P8YFE8_THRPL</name>
<evidence type="ECO:0000256" key="5">
    <source>
        <dbReference type="ARBA" id="ARBA00022617"/>
    </source>
</evidence>
<evidence type="ECO:0000256" key="13">
    <source>
        <dbReference type="PIRSR" id="PIRSR602401-1"/>
    </source>
</evidence>
<proteinExistence type="inferred from homology"/>
<dbReference type="PRINTS" id="PR00463">
    <property type="entry name" value="EP450I"/>
</dbReference>
<gene>
    <name evidence="17" type="primary">LOC117641732</name>
</gene>
<evidence type="ECO:0000256" key="7">
    <source>
        <dbReference type="ARBA" id="ARBA00022824"/>
    </source>
</evidence>
<dbReference type="Proteomes" id="UP000515158">
    <property type="component" value="Unplaced"/>
</dbReference>